<dbReference type="GeneID" id="37138344"/>
<gene>
    <name evidence="1" type="ORF">BO82DRAFT_356014</name>
</gene>
<proteinExistence type="predicted"/>
<keyword evidence="2" id="KW-1185">Reference proteome</keyword>
<evidence type="ECO:0000313" key="2">
    <source>
        <dbReference type="Proteomes" id="UP000248340"/>
    </source>
</evidence>
<dbReference type="RefSeq" id="XP_025490006.1">
    <property type="nucleotide sequence ID" value="XM_025635603.1"/>
</dbReference>
<dbReference type="EMBL" id="KZ821715">
    <property type="protein sequence ID" value="PYH79806.1"/>
    <property type="molecule type" value="Genomic_DNA"/>
</dbReference>
<dbReference type="VEuPathDB" id="FungiDB:BO82DRAFT_356014"/>
<protein>
    <submittedName>
        <fullName evidence="1">Uncharacterized protein</fullName>
    </submittedName>
</protein>
<sequence>MSVEAKKAPQCCSDAPTSATLVGQKPRLLCEVKIPAWNSFETMSVHPTGSTRAQREVP</sequence>
<organism evidence="1 2">
    <name type="scientific">Aspergillus uvarum CBS 121591</name>
    <dbReference type="NCBI Taxonomy" id="1448315"/>
    <lineage>
        <taxon>Eukaryota</taxon>
        <taxon>Fungi</taxon>
        <taxon>Dikarya</taxon>
        <taxon>Ascomycota</taxon>
        <taxon>Pezizomycotina</taxon>
        <taxon>Eurotiomycetes</taxon>
        <taxon>Eurotiomycetidae</taxon>
        <taxon>Eurotiales</taxon>
        <taxon>Aspergillaceae</taxon>
        <taxon>Aspergillus</taxon>
        <taxon>Aspergillus subgen. Circumdati</taxon>
    </lineage>
</organism>
<reference evidence="1 2" key="1">
    <citation type="submission" date="2016-12" db="EMBL/GenBank/DDBJ databases">
        <title>The genomes of Aspergillus section Nigri reveals drivers in fungal speciation.</title>
        <authorList>
            <consortium name="DOE Joint Genome Institute"/>
            <person name="Vesth T.C."/>
            <person name="Nybo J."/>
            <person name="Theobald S."/>
            <person name="Brandl J."/>
            <person name="Frisvad J.C."/>
            <person name="Nielsen K.F."/>
            <person name="Lyhne E.K."/>
            <person name="Kogle M.E."/>
            <person name="Kuo A."/>
            <person name="Riley R."/>
            <person name="Clum A."/>
            <person name="Nolan M."/>
            <person name="Lipzen A."/>
            <person name="Salamov A."/>
            <person name="Henrissat B."/>
            <person name="Wiebenga A."/>
            <person name="De Vries R.P."/>
            <person name="Grigoriev I.V."/>
            <person name="Mortensen U.H."/>
            <person name="Andersen M.R."/>
            <person name="Baker S.E."/>
        </authorList>
    </citation>
    <scope>NUCLEOTIDE SEQUENCE [LARGE SCALE GENOMIC DNA]</scope>
    <source>
        <strain evidence="1 2">CBS 121591</strain>
    </source>
</reference>
<name>A0A319C1B5_9EURO</name>
<dbReference type="Proteomes" id="UP000248340">
    <property type="component" value="Unassembled WGS sequence"/>
</dbReference>
<dbReference type="AlphaFoldDB" id="A0A319C1B5"/>
<accession>A0A319C1B5</accession>
<evidence type="ECO:0000313" key="1">
    <source>
        <dbReference type="EMBL" id="PYH79806.1"/>
    </source>
</evidence>